<protein>
    <recommendedName>
        <fullName evidence="5">Excalibur calcium-binding domain-containing protein</fullName>
    </recommendedName>
</protein>
<feature type="region of interest" description="Disordered" evidence="1">
    <location>
        <begin position="69"/>
        <end position="122"/>
    </location>
</feature>
<reference evidence="3 4" key="1">
    <citation type="submission" date="2016-10" db="EMBL/GenBank/DDBJ databases">
        <authorList>
            <person name="de Groot N.N."/>
        </authorList>
    </citation>
    <scope>NUCLEOTIDE SEQUENCE [LARGE SCALE GENOMIC DNA]</scope>
    <source>
        <strain evidence="3 4">CGMCC 1.10836</strain>
    </source>
</reference>
<name>A0A1H8MH61_9RHOB</name>
<dbReference type="Proteomes" id="UP000183002">
    <property type="component" value="Unassembled WGS sequence"/>
</dbReference>
<feature type="compositionally biased region" description="Low complexity" evidence="1">
    <location>
        <begin position="69"/>
        <end position="95"/>
    </location>
</feature>
<feature type="region of interest" description="Disordered" evidence="1">
    <location>
        <begin position="226"/>
        <end position="260"/>
    </location>
</feature>
<feature type="signal peptide" evidence="2">
    <location>
        <begin position="1"/>
        <end position="24"/>
    </location>
</feature>
<feature type="chain" id="PRO_5010381284" description="Excalibur calcium-binding domain-containing protein" evidence="2">
    <location>
        <begin position="25"/>
        <end position="260"/>
    </location>
</feature>
<evidence type="ECO:0008006" key="5">
    <source>
        <dbReference type="Google" id="ProtNLM"/>
    </source>
</evidence>
<dbReference type="EMBL" id="FOCO01000055">
    <property type="protein sequence ID" value="SEO16715.1"/>
    <property type="molecule type" value="Genomic_DNA"/>
</dbReference>
<evidence type="ECO:0000256" key="1">
    <source>
        <dbReference type="SAM" id="MobiDB-lite"/>
    </source>
</evidence>
<dbReference type="OrthoDB" id="7951357at2"/>
<gene>
    <name evidence="3" type="ORF">SAMN05216227_105515</name>
</gene>
<proteinExistence type="predicted"/>
<dbReference type="STRING" id="1077947.SAMN05216227_105515"/>
<dbReference type="AlphaFoldDB" id="A0A1H8MH61"/>
<dbReference type="RefSeq" id="WP_050519152.1">
    <property type="nucleotide sequence ID" value="NZ_FOCO01000055.1"/>
</dbReference>
<dbReference type="PROSITE" id="PS51257">
    <property type="entry name" value="PROKAR_LIPOPROTEIN"/>
    <property type="match status" value="1"/>
</dbReference>
<organism evidence="3 4">
    <name type="scientific">Pseudorhodobacter antarcticus</name>
    <dbReference type="NCBI Taxonomy" id="1077947"/>
    <lineage>
        <taxon>Bacteria</taxon>
        <taxon>Pseudomonadati</taxon>
        <taxon>Pseudomonadota</taxon>
        <taxon>Alphaproteobacteria</taxon>
        <taxon>Rhodobacterales</taxon>
        <taxon>Paracoccaceae</taxon>
        <taxon>Pseudorhodobacter</taxon>
    </lineage>
</organism>
<sequence>MQSTKAVLILLALAACAPPVPDSAAGVGFGNYSDYVRQRDAAQSGAPLGAIAPATPTFSTDRVGAALDAASSGGAAPVSPPFGAQPGQQTGPQTGRLIGRTPPAPSSAPLAANRPRGDAPLGIAQQSGEMRGAAISDEQNFDAVAARESIASDAERIANNRAQYEVIAPTALPQRSGASGPGIVQFALSTTHAPGVQMYKRGGLFQKDPLVTCAKYASPDLAQEAMLANGGPQRDREGLDPDGDGFACGWDPRPFRKALQ</sequence>
<evidence type="ECO:0000313" key="4">
    <source>
        <dbReference type="Proteomes" id="UP000183002"/>
    </source>
</evidence>
<keyword evidence="2" id="KW-0732">Signal</keyword>
<accession>A0A1H8MH61</accession>
<evidence type="ECO:0000256" key="2">
    <source>
        <dbReference type="SAM" id="SignalP"/>
    </source>
</evidence>
<evidence type="ECO:0000313" key="3">
    <source>
        <dbReference type="EMBL" id="SEO16715.1"/>
    </source>
</evidence>
<keyword evidence="4" id="KW-1185">Reference proteome</keyword>